<sequence length="120" mass="14381">MQFYRETRERFPSILAQTDKVHRQTWDVADEDAYMWFHSLADMLNENMRKGTRLDIAGSIFDYMRDRFMTGSDEVRNCIDVSFVENLFWQVSPTRARLYWTRMPDPLKALYLGFHSEPPC</sequence>
<protein>
    <recommendedName>
        <fullName evidence="1">DUF7674 domain-containing protein</fullName>
    </recommendedName>
</protein>
<comment type="caution">
    <text evidence="2">The sequence shown here is derived from an EMBL/GenBank/DDBJ whole genome shotgun (WGS) entry which is preliminary data.</text>
</comment>
<dbReference type="EMBL" id="JANUGW010000011">
    <property type="protein sequence ID" value="MCS0583195.1"/>
    <property type="molecule type" value="Genomic_DNA"/>
</dbReference>
<dbReference type="RefSeq" id="WP_258817787.1">
    <property type="nucleotide sequence ID" value="NZ_JANUGW010000011.1"/>
</dbReference>
<gene>
    <name evidence="2" type="ORF">NX784_16515</name>
</gene>
<feature type="domain" description="DUF7674" evidence="1">
    <location>
        <begin position="7"/>
        <end position="113"/>
    </location>
</feature>
<evidence type="ECO:0000313" key="2">
    <source>
        <dbReference type="EMBL" id="MCS0583195.1"/>
    </source>
</evidence>
<dbReference type="Proteomes" id="UP001204151">
    <property type="component" value="Unassembled WGS sequence"/>
</dbReference>
<evidence type="ECO:0000313" key="3">
    <source>
        <dbReference type="Proteomes" id="UP001204151"/>
    </source>
</evidence>
<keyword evidence="3" id="KW-1185">Reference proteome</keyword>
<name>A0ABT1ZTH1_9BURK</name>
<organism evidence="2 3">
    <name type="scientific">Massilia pinisoli</name>
    <dbReference type="NCBI Taxonomy" id="1772194"/>
    <lineage>
        <taxon>Bacteria</taxon>
        <taxon>Pseudomonadati</taxon>
        <taxon>Pseudomonadota</taxon>
        <taxon>Betaproteobacteria</taxon>
        <taxon>Burkholderiales</taxon>
        <taxon>Oxalobacteraceae</taxon>
        <taxon>Telluria group</taxon>
        <taxon>Massilia</taxon>
    </lineage>
</organism>
<evidence type="ECO:0000259" key="1">
    <source>
        <dbReference type="Pfam" id="PF24722"/>
    </source>
</evidence>
<dbReference type="Pfam" id="PF24722">
    <property type="entry name" value="DUF7674"/>
    <property type="match status" value="1"/>
</dbReference>
<accession>A0ABT1ZTH1</accession>
<proteinExistence type="predicted"/>
<reference evidence="2 3" key="1">
    <citation type="submission" date="2022-08" db="EMBL/GenBank/DDBJ databases">
        <title>Reclassification of Massilia species as members of the genera Telluria, Duganella, Pseudoduganella, Mokoshia gen. nov. and Zemynaea gen. nov. using orthogonal and non-orthogonal genome-based approaches.</title>
        <authorList>
            <person name="Bowman J.P."/>
        </authorList>
    </citation>
    <scope>NUCLEOTIDE SEQUENCE [LARGE SCALE GENOMIC DNA]</scope>
    <source>
        <strain evidence="2 3">JCM 31316</strain>
    </source>
</reference>
<dbReference type="InterPro" id="IPR056091">
    <property type="entry name" value="DUF7674"/>
</dbReference>